<feature type="domain" description="HAMP" evidence="11">
    <location>
        <begin position="198"/>
        <end position="250"/>
    </location>
</feature>
<evidence type="ECO:0000256" key="7">
    <source>
        <dbReference type="SAM" id="Coils"/>
    </source>
</evidence>
<evidence type="ECO:0000256" key="8">
    <source>
        <dbReference type="SAM" id="MobiDB-lite"/>
    </source>
</evidence>
<dbReference type="EMBL" id="JAGQHS010000078">
    <property type="protein sequence ID" value="MCA9757038.1"/>
    <property type="molecule type" value="Genomic_DNA"/>
</dbReference>
<keyword evidence="5" id="KW-0808">Transferase</keyword>
<evidence type="ECO:0000313" key="13">
    <source>
        <dbReference type="Proteomes" id="UP000739538"/>
    </source>
</evidence>
<dbReference type="CDD" id="cd00130">
    <property type="entry name" value="PAS"/>
    <property type="match status" value="1"/>
</dbReference>
<dbReference type="PRINTS" id="PR00344">
    <property type="entry name" value="BCTRLSENSOR"/>
</dbReference>
<evidence type="ECO:0000256" key="2">
    <source>
        <dbReference type="ARBA" id="ARBA00004370"/>
    </source>
</evidence>
<dbReference type="InterPro" id="IPR003660">
    <property type="entry name" value="HAMP_dom"/>
</dbReference>
<comment type="caution">
    <text evidence="12">The sequence shown here is derived from an EMBL/GenBank/DDBJ whole genome shotgun (WGS) entry which is preliminary data.</text>
</comment>
<dbReference type="SMART" id="SM00304">
    <property type="entry name" value="HAMP"/>
    <property type="match status" value="1"/>
</dbReference>
<dbReference type="SMART" id="SM00388">
    <property type="entry name" value="HisKA"/>
    <property type="match status" value="1"/>
</dbReference>
<evidence type="ECO:0000256" key="5">
    <source>
        <dbReference type="ARBA" id="ARBA00022679"/>
    </source>
</evidence>
<dbReference type="InterPro" id="IPR003594">
    <property type="entry name" value="HATPase_dom"/>
</dbReference>
<comment type="catalytic activity">
    <reaction evidence="1">
        <text>ATP + protein L-histidine = ADP + protein N-phospho-L-histidine.</text>
        <dbReference type="EC" id="2.7.13.3"/>
    </reaction>
</comment>
<dbReference type="AlphaFoldDB" id="A0A956NFP2"/>
<dbReference type="Gene3D" id="3.30.450.20">
    <property type="entry name" value="PAS domain"/>
    <property type="match status" value="1"/>
</dbReference>
<dbReference type="SUPFAM" id="SSF55785">
    <property type="entry name" value="PYP-like sensor domain (PAS domain)"/>
    <property type="match status" value="1"/>
</dbReference>
<dbReference type="SUPFAM" id="SSF55874">
    <property type="entry name" value="ATPase domain of HSP90 chaperone/DNA topoisomerase II/histidine kinase"/>
    <property type="match status" value="1"/>
</dbReference>
<dbReference type="InterPro" id="IPR000014">
    <property type="entry name" value="PAS"/>
</dbReference>
<name>A0A956NFP2_UNCEI</name>
<keyword evidence="9" id="KW-0472">Membrane</keyword>
<feature type="transmembrane region" description="Helical" evidence="9">
    <location>
        <begin position="12"/>
        <end position="31"/>
    </location>
</feature>
<dbReference type="InterPro" id="IPR036097">
    <property type="entry name" value="HisK_dim/P_sf"/>
</dbReference>
<dbReference type="PANTHER" id="PTHR43065">
    <property type="entry name" value="SENSOR HISTIDINE KINASE"/>
    <property type="match status" value="1"/>
</dbReference>
<dbReference type="Gene3D" id="6.10.340.10">
    <property type="match status" value="1"/>
</dbReference>
<dbReference type="InterPro" id="IPR003661">
    <property type="entry name" value="HisK_dim/P_dom"/>
</dbReference>
<reference evidence="12" key="2">
    <citation type="journal article" date="2021" name="Microbiome">
        <title>Successional dynamics and alternative stable states in a saline activated sludge microbial community over 9 years.</title>
        <authorList>
            <person name="Wang Y."/>
            <person name="Ye J."/>
            <person name="Ju F."/>
            <person name="Liu L."/>
            <person name="Boyd J.A."/>
            <person name="Deng Y."/>
            <person name="Parks D.H."/>
            <person name="Jiang X."/>
            <person name="Yin X."/>
            <person name="Woodcroft B.J."/>
            <person name="Tyson G.W."/>
            <person name="Hugenholtz P."/>
            <person name="Polz M.F."/>
            <person name="Zhang T."/>
        </authorList>
    </citation>
    <scope>NUCLEOTIDE SEQUENCE</scope>
    <source>
        <strain evidence="12">HKST-UBA02</strain>
    </source>
</reference>
<dbReference type="InterPro" id="IPR036890">
    <property type="entry name" value="HATPase_C_sf"/>
</dbReference>
<dbReference type="Pfam" id="PF13426">
    <property type="entry name" value="PAS_9"/>
    <property type="match status" value="1"/>
</dbReference>
<organism evidence="12 13">
    <name type="scientific">Eiseniibacteriota bacterium</name>
    <dbReference type="NCBI Taxonomy" id="2212470"/>
    <lineage>
        <taxon>Bacteria</taxon>
        <taxon>Candidatus Eiseniibacteriota</taxon>
    </lineage>
</organism>
<comment type="subcellular location">
    <subcellularLocation>
        <location evidence="2">Membrane</location>
    </subcellularLocation>
</comment>
<reference evidence="12" key="1">
    <citation type="submission" date="2020-04" db="EMBL/GenBank/DDBJ databases">
        <authorList>
            <person name="Zhang T."/>
        </authorList>
    </citation>
    <scope>NUCLEOTIDE SEQUENCE</scope>
    <source>
        <strain evidence="12">HKST-UBA02</strain>
    </source>
</reference>
<sequence length="672" mass="74120">MILGRMRLSHRFTLVFSLIVLAMTGVLFVAMDRYFRGTLTSNAEHRASGMGQALATVSLPHLLRYDYLTVQQVVDGVVDGQEVLYAIVLDKEGKVAGYSGQRDRQGFHLDDAATRSSLAAEAPNLRNLDWNDGEHDVRVVEAVFPVRPPGETVRWGTVRLGLSLETVSHQLWVTRVLLAVIGLAGVFAATLASLLLARRITQPLRRLVEATERLESGEWDPEFRVDTGDEIGDLARKFSRAASSLEEQTRRLRQAKEELTALNSTLEDKVEQRTAELHSSNEKYRLLVEGSLDAFCLLDGEQFVFVNPAFLEIFGRDEEEVSIGLGWDQILHPNFLGQARARFEALEAGAPPFEEEWVGVSKQGRIIDLEVRGRWVPYEGREVVELVLVDVTQKKTLIQQIVQNERMRAMGEMTAMVAHHFNNILAIIHGRAQLVQRKVQDPRLAESLEVIQSSVLKAGEMVRHLQDYFGEQFDLRFVEVDVNALLEDVVFYQERVWRSSRPREAPPIEVHMELDAIPPVRGAGPLLRDAFGRILVNAVEAMPMGGDVYVRSKANATHVTVEIEDKGTGMDAETLSRAFDPFFSTKGSASRGLGLSASLGIMQRHEGRISLKSEPAEGTSVSIVLPIEARVSRIVPFGRAPVAADAAATPPSGSASPSAPGAAETGSTPSLG</sequence>
<dbReference type="Gene3D" id="3.30.565.10">
    <property type="entry name" value="Histidine kinase-like ATPase, C-terminal domain"/>
    <property type="match status" value="1"/>
</dbReference>
<dbReference type="Pfam" id="PF00672">
    <property type="entry name" value="HAMP"/>
    <property type="match status" value="1"/>
</dbReference>
<feature type="coiled-coil region" evidence="7">
    <location>
        <begin position="238"/>
        <end position="276"/>
    </location>
</feature>
<keyword evidence="7" id="KW-0175">Coiled coil</keyword>
<evidence type="ECO:0000256" key="9">
    <source>
        <dbReference type="SAM" id="Phobius"/>
    </source>
</evidence>
<evidence type="ECO:0000259" key="11">
    <source>
        <dbReference type="PROSITE" id="PS50885"/>
    </source>
</evidence>
<evidence type="ECO:0000256" key="3">
    <source>
        <dbReference type="ARBA" id="ARBA00012438"/>
    </source>
</evidence>
<keyword evidence="9" id="KW-0812">Transmembrane</keyword>
<dbReference type="Gene3D" id="1.10.287.130">
    <property type="match status" value="1"/>
</dbReference>
<dbReference type="CDD" id="cd06225">
    <property type="entry name" value="HAMP"/>
    <property type="match status" value="1"/>
</dbReference>
<dbReference type="SUPFAM" id="SSF158472">
    <property type="entry name" value="HAMP domain-like"/>
    <property type="match status" value="1"/>
</dbReference>
<dbReference type="SMART" id="SM00091">
    <property type="entry name" value="PAS"/>
    <property type="match status" value="1"/>
</dbReference>
<evidence type="ECO:0000313" key="12">
    <source>
        <dbReference type="EMBL" id="MCA9757038.1"/>
    </source>
</evidence>
<feature type="transmembrane region" description="Helical" evidence="9">
    <location>
        <begin position="172"/>
        <end position="197"/>
    </location>
</feature>
<keyword evidence="6" id="KW-0418">Kinase</keyword>
<dbReference type="GO" id="GO:0016020">
    <property type="term" value="C:membrane"/>
    <property type="evidence" value="ECO:0007669"/>
    <property type="project" value="UniProtKB-SubCell"/>
</dbReference>
<evidence type="ECO:0000256" key="1">
    <source>
        <dbReference type="ARBA" id="ARBA00000085"/>
    </source>
</evidence>
<dbReference type="SMART" id="SM00387">
    <property type="entry name" value="HATPase_c"/>
    <property type="match status" value="1"/>
</dbReference>
<evidence type="ECO:0000256" key="4">
    <source>
        <dbReference type="ARBA" id="ARBA00022553"/>
    </source>
</evidence>
<proteinExistence type="predicted"/>
<accession>A0A956NFP2</accession>
<dbReference type="SUPFAM" id="SSF47384">
    <property type="entry name" value="Homodimeric domain of signal transducing histidine kinase"/>
    <property type="match status" value="1"/>
</dbReference>
<dbReference type="InterPro" id="IPR005467">
    <property type="entry name" value="His_kinase_dom"/>
</dbReference>
<dbReference type="PANTHER" id="PTHR43065:SF42">
    <property type="entry name" value="TWO-COMPONENT SENSOR PPRA"/>
    <property type="match status" value="1"/>
</dbReference>
<dbReference type="PROSITE" id="PS50885">
    <property type="entry name" value="HAMP"/>
    <property type="match status" value="1"/>
</dbReference>
<dbReference type="EC" id="2.7.13.3" evidence="3"/>
<dbReference type="Proteomes" id="UP000739538">
    <property type="component" value="Unassembled WGS sequence"/>
</dbReference>
<dbReference type="Pfam" id="PF02518">
    <property type="entry name" value="HATPase_c"/>
    <property type="match status" value="1"/>
</dbReference>
<dbReference type="InterPro" id="IPR004358">
    <property type="entry name" value="Sig_transdc_His_kin-like_C"/>
</dbReference>
<evidence type="ECO:0000259" key="10">
    <source>
        <dbReference type="PROSITE" id="PS50109"/>
    </source>
</evidence>
<dbReference type="GO" id="GO:0000155">
    <property type="term" value="F:phosphorelay sensor kinase activity"/>
    <property type="evidence" value="ECO:0007669"/>
    <property type="project" value="InterPro"/>
</dbReference>
<keyword evidence="4" id="KW-0597">Phosphoprotein</keyword>
<evidence type="ECO:0000256" key="6">
    <source>
        <dbReference type="ARBA" id="ARBA00022777"/>
    </source>
</evidence>
<dbReference type="Pfam" id="PF00512">
    <property type="entry name" value="HisKA"/>
    <property type="match status" value="1"/>
</dbReference>
<dbReference type="PROSITE" id="PS50109">
    <property type="entry name" value="HIS_KIN"/>
    <property type="match status" value="1"/>
</dbReference>
<feature type="region of interest" description="Disordered" evidence="8">
    <location>
        <begin position="643"/>
        <end position="672"/>
    </location>
</feature>
<dbReference type="NCBIfam" id="TIGR00229">
    <property type="entry name" value="sensory_box"/>
    <property type="match status" value="1"/>
</dbReference>
<dbReference type="InterPro" id="IPR035965">
    <property type="entry name" value="PAS-like_dom_sf"/>
</dbReference>
<feature type="domain" description="Histidine kinase" evidence="10">
    <location>
        <begin position="416"/>
        <end position="629"/>
    </location>
</feature>
<keyword evidence="9" id="KW-1133">Transmembrane helix</keyword>
<protein>
    <recommendedName>
        <fullName evidence="3">histidine kinase</fullName>
        <ecNumber evidence="3">2.7.13.3</ecNumber>
    </recommendedName>
</protein>
<gene>
    <name evidence="12" type="ORF">KDA27_14635</name>
</gene>